<evidence type="ECO:0000313" key="2">
    <source>
        <dbReference type="Proteomes" id="UP000266188"/>
    </source>
</evidence>
<evidence type="ECO:0000313" key="1">
    <source>
        <dbReference type="EMBL" id="RJE23562.1"/>
    </source>
</evidence>
<dbReference type="Proteomes" id="UP000266188">
    <property type="component" value="Unassembled WGS sequence"/>
</dbReference>
<sequence>MCLVARVQNTCGHRNDHVLILCHIAYWAIEQCIELDITRHTILANRIDDPNALREPHTGVDDLYRNGFHATDIPHCIHPQIYICRPEGCMCMVDDCEQAD</sequence>
<proteinExistence type="predicted"/>
<dbReference type="OrthoDB" id="4504027at2759"/>
<organism evidence="1 2">
    <name type="scientific">Aspergillus sclerotialis</name>
    <dbReference type="NCBI Taxonomy" id="2070753"/>
    <lineage>
        <taxon>Eukaryota</taxon>
        <taxon>Fungi</taxon>
        <taxon>Dikarya</taxon>
        <taxon>Ascomycota</taxon>
        <taxon>Pezizomycotina</taxon>
        <taxon>Eurotiomycetes</taxon>
        <taxon>Eurotiomycetidae</taxon>
        <taxon>Eurotiales</taxon>
        <taxon>Aspergillaceae</taxon>
        <taxon>Aspergillus</taxon>
        <taxon>Aspergillus subgen. Polypaecilum</taxon>
    </lineage>
</organism>
<dbReference type="EMBL" id="MVGC01000115">
    <property type="protein sequence ID" value="RJE23562.1"/>
    <property type="molecule type" value="Genomic_DNA"/>
</dbReference>
<gene>
    <name evidence="1" type="ORF">PHISCL_04105</name>
</gene>
<name>A0A3A2ZK91_9EURO</name>
<keyword evidence="2" id="KW-1185">Reference proteome</keyword>
<dbReference type="AlphaFoldDB" id="A0A3A2ZK91"/>
<protein>
    <submittedName>
        <fullName evidence="1">Uncharacterized protein</fullName>
    </submittedName>
</protein>
<comment type="caution">
    <text evidence="1">The sequence shown here is derived from an EMBL/GenBank/DDBJ whole genome shotgun (WGS) entry which is preliminary data.</text>
</comment>
<accession>A0A3A2ZK91</accession>
<reference evidence="2" key="1">
    <citation type="submission" date="2017-02" db="EMBL/GenBank/DDBJ databases">
        <authorList>
            <person name="Tafer H."/>
            <person name="Lopandic K."/>
        </authorList>
    </citation>
    <scope>NUCLEOTIDE SEQUENCE [LARGE SCALE GENOMIC DNA]</scope>
    <source>
        <strain evidence="2">CBS 366.77</strain>
    </source>
</reference>